<dbReference type="FunFam" id="2.130.10.10:FF:000590">
    <property type="entry name" value="WD repeat domain 90"/>
    <property type="match status" value="1"/>
</dbReference>
<keyword evidence="8" id="KW-0206">Cytoskeleton</keyword>
<dbReference type="OrthoDB" id="6252103at2759"/>
<dbReference type="PhylomeDB" id="B3RPT0"/>
<evidence type="ECO:0000313" key="17">
    <source>
        <dbReference type="EMBL" id="EDV28238.1"/>
    </source>
</evidence>
<evidence type="ECO:0000259" key="15">
    <source>
        <dbReference type="Pfam" id="PF23342"/>
    </source>
</evidence>
<dbReference type="InterPro" id="IPR019775">
    <property type="entry name" value="WD40_repeat_CS"/>
</dbReference>
<dbReference type="GO" id="GO:0005814">
    <property type="term" value="C:centriole"/>
    <property type="evidence" value="ECO:0000318"/>
    <property type="project" value="GO_Central"/>
</dbReference>
<sequence>MVIVWQQPYVNVFKHFDVFNLKRASKEGDALVTMDKTLRSSVFKIIGSIPASNYLQIPKTSSQSLGLIGRYLYLLFRPIPSKYFVVHMDVATDDGLIVRISFSNLFREFKSTSTWLQFPFIVKPANDQPDTAPSATRWTVLLLDMSYVLSAYLNYKYAYLKSIRLCANMYVKGIFTSDMEYEPGTFSTSRRKTAVAGIEPLPREMTFPIAKGRDWYDVYDCIKFPVDTHRNKTDWQSMMTDNTKERKLRRIAYFVNKIPDNPLKLGTPPRTKVPSKLPKAGTADGPVGACPDNNGEVHVYAYPKQQIVIHEHDKKTGRKLKPDPILNLKRIIGFGGSTSEALWTCDGSHVLYACNAVIVAMEVSSGDQRLFIGHTDKISSLSFNGNSTVFASSQTGQLPVIRIWDFYRGDCLAMFKSHVHSVYLLSFSFSGDTLCGVGKDNHGKQLVIVWNTSDAQKSGEVTVIAKAHTDANISKMKISAFDSTRLVSCGLENIRFWRIREQSLRSCPVNLKDYHNEEFTDIVFADEFNVSQNVPDRRLFASSASGRIYEIHYGRICIDHVYTLTSVGPDSKSSVSSINTIRPGISFFAIGTDDGYLRLWAFDFKTILLEAEHEGPIAAIDVTKDGSRILVTTKAGNVGYLEYSTRNYVTIMRSHLDQVVAASIDSHRRHLVTASRDETIRIWDIDTYAQLFDFKAPGEVPCAICYHPSQQCFACGFTNGTVRTFHVGTSSLLAEHSKNHPGRIIGLAFSPSGRFMYSAGTLGAIALYDATSQTYDLLRLLPYTIARGDIYGPDAISVSSDSKRIVFVGPTEFTVTIMDARSLDEVLKIDIGNAVTAAAGSTTTDRAVKVHFAPAKTNELLVITSSCKLLRFSANNGQLLSEVRNIHREECTSLDVSLDSRYLATAGDKVIKIWDYHMRLDQNYQLFIGHSSRINQVMFTPDMDGLISVGDGIFIWNFMGQDVTMNEYKEYKPRSTIPQPIPITQSPSTRRKLQLSNEDADEIEATSDQSEREDESNSVSASENYQDEELGVVSLQQETNVNLTSAGTKRRYAAPPNQAGLKLHSTVGYNGCGRGNMVWHPDTGFFAYTNGCIIVIEDLQTGKQTHLKGHIEEVSTLALQNDCQVLASAALESKDNGHICLWNTKSGICEKILKHHKGDICCLAFSRDDRFLISVGNYLDCAIVVWSTNDHSVLAATQLTEPIHDLCWDPYTVNEFSSVGANGKIKFWLLDETNYTISLNKSNNCVDFTSVGYAGDSILYAATNSGIITAWDTRNNSCFAHWEADKKEIGVIVCRGSRMVTGSCTNNLRLWSIVGIGEMRLPGGSVSEGLTMEDEMPLDGAIIAASFDESIDTGIVGTTAGTLWYINWPERASIRLVSGQTNQVNDVVFSGPDDKYFGTCGADGSLRIWTTDKVEQTLQFQVMGESTVVLKNVGADSITYPTHCVAGYSDGTVRLFDIEKIHMVMKMQPHANSVTAITYAADGSRVILSGSADGLIAINSPSTGLTLRVLNDHKGASILGFDVAVSWDEKWNLSSPLLWLGVSADRRISIWSADWSKDFCELVDWLTFAAPDFAPEETLIKGGLDFPPSLAAFSKTDSDIVIYTGYGIQKEIIFYSLSQQKIIRQCPLTHWMTSLDVSPKGQLIAMGCKERLVQIMDFYEGSFQDFVGHSDCIKTVKFSPSGNYLITVGYIDVLIWSVTV</sequence>
<dbReference type="InterPro" id="IPR011047">
    <property type="entry name" value="Quinoprotein_ADH-like_sf"/>
</dbReference>
<dbReference type="eggNOG" id="KOG3213">
    <property type="taxonomic scope" value="Eukaryota"/>
</dbReference>
<keyword evidence="3" id="KW-0963">Cytoplasm</keyword>
<dbReference type="InterPro" id="IPR015943">
    <property type="entry name" value="WD40/YVTN_repeat-like_dom_sf"/>
</dbReference>
<feature type="domain" description="CFA20" evidence="14">
    <location>
        <begin position="5"/>
        <end position="182"/>
    </location>
</feature>
<dbReference type="SMART" id="SM00320">
    <property type="entry name" value="WD40"/>
    <property type="match status" value="20"/>
</dbReference>
<comment type="subcellular location">
    <subcellularLocation>
        <location evidence="2">Cytoplasm</location>
        <location evidence="2">Cytoskeleton</location>
        <location evidence="2">Microtubule organizing center</location>
        <location evidence="2">Centrosome</location>
        <location evidence="2">Centriolar satellite</location>
    </subcellularLocation>
    <subcellularLocation>
        <location evidence="1">Cytoplasm</location>
        <location evidence="1">Cytoskeleton</location>
        <location evidence="1">Microtubule organizing center</location>
        <location evidence="1">Centrosome</location>
        <location evidence="1">Centriole</location>
    </subcellularLocation>
</comment>
<dbReference type="KEGG" id="tad:TRIADDRAFT_20616"/>
<dbReference type="Gene3D" id="2.130.10.10">
    <property type="entry name" value="YVTN repeat-like/Quinoprotein amine dehydrogenase"/>
    <property type="match status" value="7"/>
</dbReference>
<evidence type="ECO:0000256" key="10">
    <source>
        <dbReference type="ARBA" id="ARBA00061300"/>
    </source>
</evidence>
<dbReference type="eggNOG" id="KOG2106">
    <property type="taxonomic scope" value="Eukaryota"/>
</dbReference>
<feature type="region of interest" description="Disordered" evidence="13">
    <location>
        <begin position="974"/>
        <end position="1031"/>
    </location>
</feature>
<keyword evidence="18" id="KW-1185">Reference proteome</keyword>
<dbReference type="eggNOG" id="KOG0266">
    <property type="taxonomic scope" value="Eukaryota"/>
</dbReference>
<protein>
    <recommendedName>
        <fullName evidence="11">WD repeat-containing protein 90</fullName>
    </recommendedName>
</protein>
<evidence type="ECO:0000256" key="11">
    <source>
        <dbReference type="ARBA" id="ARBA00070509"/>
    </source>
</evidence>
<dbReference type="Pfam" id="PF00400">
    <property type="entry name" value="WD40"/>
    <property type="match status" value="3"/>
</dbReference>
<evidence type="ECO:0000256" key="2">
    <source>
        <dbReference type="ARBA" id="ARBA00004607"/>
    </source>
</evidence>
<dbReference type="InterPro" id="IPR050630">
    <property type="entry name" value="WD_repeat_EMAP"/>
</dbReference>
<feature type="repeat" description="WD" evidence="12">
    <location>
        <begin position="1377"/>
        <end position="1419"/>
    </location>
</feature>
<dbReference type="InParanoid" id="B3RPT0"/>
<evidence type="ECO:0000256" key="6">
    <source>
        <dbReference type="ARBA" id="ARBA00022737"/>
    </source>
</evidence>
<dbReference type="FunFam" id="2.130.10.10:FF:003525">
    <property type="entry name" value="WD repeat domain 90"/>
    <property type="match status" value="1"/>
</dbReference>
<dbReference type="FunCoup" id="B3RPT0">
    <property type="interactions" value="565"/>
</dbReference>
<feature type="region of interest" description="Disordered" evidence="13">
    <location>
        <begin position="264"/>
        <end position="286"/>
    </location>
</feature>
<dbReference type="InterPro" id="IPR055440">
    <property type="entry name" value="Beta-prop_WDR90_4th"/>
</dbReference>
<dbReference type="CTD" id="6751287"/>
<evidence type="ECO:0000256" key="4">
    <source>
        <dbReference type="ARBA" id="ARBA00022574"/>
    </source>
</evidence>
<evidence type="ECO:0000256" key="9">
    <source>
        <dbReference type="ARBA" id="ARBA00060089"/>
    </source>
</evidence>
<dbReference type="FunFam" id="2.130.10.10:FF:000522">
    <property type="entry name" value="WD repeat domain 90"/>
    <property type="match status" value="1"/>
</dbReference>
<gene>
    <name evidence="17" type="ORF">TRIADDRAFT_20616</name>
</gene>
<accession>B3RPT0</accession>
<dbReference type="PROSITE" id="PS00678">
    <property type="entry name" value="WD_REPEATS_1"/>
    <property type="match status" value="1"/>
</dbReference>
<keyword evidence="6" id="KW-0677">Repeat</keyword>
<dbReference type="PROSITE" id="PS50082">
    <property type="entry name" value="WD_REPEATS_2"/>
    <property type="match status" value="2"/>
</dbReference>
<dbReference type="GO" id="GO:0005929">
    <property type="term" value="C:cilium"/>
    <property type="evidence" value="ECO:0007669"/>
    <property type="project" value="UniProtKB-ARBA"/>
</dbReference>
<keyword evidence="4 12" id="KW-0853">WD repeat</keyword>
<feature type="domain" description="WDR90/POC16 second beta-propeller" evidence="16">
    <location>
        <begin position="663"/>
        <end position="957"/>
    </location>
</feature>
<dbReference type="RefSeq" id="XP_002110072.1">
    <property type="nucleotide sequence ID" value="XM_002110036.1"/>
</dbReference>
<dbReference type="EMBL" id="DS985242">
    <property type="protein sequence ID" value="EDV28238.1"/>
    <property type="molecule type" value="Genomic_DNA"/>
</dbReference>
<dbReference type="Pfam" id="PF05018">
    <property type="entry name" value="CFA20_dom"/>
    <property type="match status" value="1"/>
</dbReference>
<keyword evidence="7" id="KW-0970">Cilium biogenesis/degradation</keyword>
<feature type="domain" description="WDR90 4th beta-propeller" evidence="15">
    <location>
        <begin position="1383"/>
        <end position="1699"/>
    </location>
</feature>
<dbReference type="GO" id="GO:0005874">
    <property type="term" value="C:microtubule"/>
    <property type="evidence" value="ECO:0007669"/>
    <property type="project" value="UniProtKB-KW"/>
</dbReference>
<dbReference type="FunFam" id="2.130.10.10:FF:002317">
    <property type="entry name" value="Uncharacterized protein"/>
    <property type="match status" value="1"/>
</dbReference>
<name>B3RPT0_TRIAD</name>
<dbReference type="InterPro" id="IPR007714">
    <property type="entry name" value="CFA20_dom"/>
</dbReference>
<keyword evidence="5" id="KW-0493">Microtubule</keyword>
<feature type="compositionally biased region" description="Low complexity" evidence="13">
    <location>
        <begin position="975"/>
        <end position="988"/>
    </location>
</feature>
<dbReference type="SUPFAM" id="SSF50998">
    <property type="entry name" value="Quinoprotein alcohol dehydrogenase-like"/>
    <property type="match status" value="1"/>
</dbReference>
<dbReference type="PROSITE" id="PS50294">
    <property type="entry name" value="WD_REPEATS_REGION"/>
    <property type="match status" value="1"/>
</dbReference>
<comment type="function">
    <text evidence="9">Microtubule-binding protein that plays a crucial role in ensuring inner core protein localization within the centriole core, as well as in maintaining the microtubule wall integrity and the overall centriole roundness and stability. Required for efficient primary cilium formation.</text>
</comment>
<evidence type="ECO:0000256" key="5">
    <source>
        <dbReference type="ARBA" id="ARBA00022701"/>
    </source>
</evidence>
<dbReference type="SUPFAM" id="SSF50978">
    <property type="entry name" value="WD40 repeat-like"/>
    <property type="match status" value="4"/>
</dbReference>
<evidence type="ECO:0000256" key="8">
    <source>
        <dbReference type="ARBA" id="ARBA00023212"/>
    </source>
</evidence>
<proteinExistence type="inferred from homology"/>
<dbReference type="InterPro" id="IPR001680">
    <property type="entry name" value="WD40_rpt"/>
</dbReference>
<dbReference type="STRING" id="10228.B3RPT0"/>
<feature type="repeat" description="WD" evidence="12">
    <location>
        <begin position="652"/>
        <end position="693"/>
    </location>
</feature>
<evidence type="ECO:0000256" key="12">
    <source>
        <dbReference type="PROSITE-ProRule" id="PRU00221"/>
    </source>
</evidence>
<evidence type="ECO:0000256" key="7">
    <source>
        <dbReference type="ARBA" id="ARBA00022794"/>
    </source>
</evidence>
<dbReference type="InterPro" id="IPR055441">
    <property type="entry name" value="Beta-prop_WDR90_POC16_2nd"/>
</dbReference>
<dbReference type="GeneID" id="6751287"/>
<feature type="compositionally biased region" description="Acidic residues" evidence="13">
    <location>
        <begin position="998"/>
        <end position="1016"/>
    </location>
</feature>
<dbReference type="InterPro" id="IPR036322">
    <property type="entry name" value="WD40_repeat_dom_sf"/>
</dbReference>
<dbReference type="PANTHER" id="PTHR13720:SF24">
    <property type="entry name" value="WD REPEAT-CONTAINING PROTEIN 90"/>
    <property type="match status" value="1"/>
</dbReference>
<evidence type="ECO:0000256" key="13">
    <source>
        <dbReference type="SAM" id="MobiDB-lite"/>
    </source>
</evidence>
<dbReference type="PANTHER" id="PTHR13720">
    <property type="entry name" value="WD-40 REPEAT PROTEIN"/>
    <property type="match status" value="1"/>
</dbReference>
<dbReference type="GO" id="GO:0034451">
    <property type="term" value="C:centriolar satellite"/>
    <property type="evidence" value="ECO:0007669"/>
    <property type="project" value="UniProtKB-SubCell"/>
</dbReference>
<dbReference type="Pfam" id="PF23393">
    <property type="entry name" value="Beta-prop_WDR90_POC16_2nd"/>
    <property type="match status" value="1"/>
</dbReference>
<evidence type="ECO:0000259" key="14">
    <source>
        <dbReference type="Pfam" id="PF05018"/>
    </source>
</evidence>
<evidence type="ECO:0000256" key="1">
    <source>
        <dbReference type="ARBA" id="ARBA00004114"/>
    </source>
</evidence>
<evidence type="ECO:0000256" key="3">
    <source>
        <dbReference type="ARBA" id="ARBA00022490"/>
    </source>
</evidence>
<comment type="similarity">
    <text evidence="10">Belongs to the WD repeat WDR90/POC16 family.</text>
</comment>
<dbReference type="Pfam" id="PF23342">
    <property type="entry name" value="WDR90_beta-prop_4th"/>
    <property type="match status" value="1"/>
</dbReference>
<reference evidence="17 18" key="1">
    <citation type="journal article" date="2008" name="Nature">
        <title>The Trichoplax genome and the nature of placozoans.</title>
        <authorList>
            <person name="Srivastava M."/>
            <person name="Begovic E."/>
            <person name="Chapman J."/>
            <person name="Putnam N.H."/>
            <person name="Hellsten U."/>
            <person name="Kawashima T."/>
            <person name="Kuo A."/>
            <person name="Mitros T."/>
            <person name="Salamov A."/>
            <person name="Carpenter M.L."/>
            <person name="Signorovitch A.Y."/>
            <person name="Moreno M.A."/>
            <person name="Kamm K."/>
            <person name="Grimwood J."/>
            <person name="Schmutz J."/>
            <person name="Shapiro H."/>
            <person name="Grigoriev I.V."/>
            <person name="Buss L.W."/>
            <person name="Schierwater B."/>
            <person name="Dellaporta S.L."/>
            <person name="Rokhsar D.S."/>
        </authorList>
    </citation>
    <scope>NUCLEOTIDE SEQUENCE [LARGE SCALE GENOMIC DNA]</scope>
    <source>
        <strain evidence="17 18">Grell-BS-1999</strain>
    </source>
</reference>
<dbReference type="Proteomes" id="UP000009022">
    <property type="component" value="Unassembled WGS sequence"/>
</dbReference>
<evidence type="ECO:0000259" key="16">
    <source>
        <dbReference type="Pfam" id="PF23393"/>
    </source>
</evidence>
<organism evidence="17 18">
    <name type="scientific">Trichoplax adhaerens</name>
    <name type="common">Trichoplax reptans</name>
    <dbReference type="NCBI Taxonomy" id="10228"/>
    <lineage>
        <taxon>Eukaryota</taxon>
        <taxon>Metazoa</taxon>
        <taxon>Placozoa</taxon>
        <taxon>Uniplacotomia</taxon>
        <taxon>Trichoplacea</taxon>
        <taxon>Trichoplacidae</taxon>
        <taxon>Trichoplax</taxon>
    </lineage>
</organism>
<evidence type="ECO:0000313" key="18">
    <source>
        <dbReference type="Proteomes" id="UP000009022"/>
    </source>
</evidence>
<dbReference type="HOGENOM" id="CLU_002454_0_0_1"/>
<dbReference type="GO" id="GO:0030030">
    <property type="term" value="P:cell projection organization"/>
    <property type="evidence" value="ECO:0007669"/>
    <property type="project" value="UniProtKB-KW"/>
</dbReference>
<dbReference type="OMA" id="DHYVHIR"/>